<dbReference type="EMBL" id="JAJEWP010000001">
    <property type="protein sequence ID" value="MCC2615513.1"/>
    <property type="molecule type" value="Genomic_DNA"/>
</dbReference>
<gene>
    <name evidence="2" type="ORF">LJ739_04580</name>
</gene>
<dbReference type="Pfam" id="PF08349">
    <property type="entry name" value="DUF1722"/>
    <property type="match status" value="1"/>
</dbReference>
<organism evidence="2 3">
    <name type="scientific">Fluctibacter halophilus</name>
    <dbReference type="NCBI Taxonomy" id="226011"/>
    <lineage>
        <taxon>Bacteria</taxon>
        <taxon>Pseudomonadati</taxon>
        <taxon>Pseudomonadota</taxon>
        <taxon>Gammaproteobacteria</taxon>
        <taxon>Alteromonadales</taxon>
        <taxon>Alteromonadaceae</taxon>
        <taxon>Fluctibacter</taxon>
    </lineage>
</organism>
<dbReference type="PANTHER" id="PTHR30087">
    <property type="entry name" value="INNER MEMBRANE PROTEIN"/>
    <property type="match status" value="1"/>
</dbReference>
<evidence type="ECO:0000313" key="3">
    <source>
        <dbReference type="Proteomes" id="UP001520878"/>
    </source>
</evidence>
<dbReference type="Proteomes" id="UP001520878">
    <property type="component" value="Unassembled WGS sequence"/>
</dbReference>
<evidence type="ECO:0000259" key="1">
    <source>
        <dbReference type="Pfam" id="PF08349"/>
    </source>
</evidence>
<proteinExistence type="predicted"/>
<dbReference type="PANTHER" id="PTHR30087:SF0">
    <property type="entry name" value="INNER MEMBRANE PROTEIN"/>
    <property type="match status" value="1"/>
</dbReference>
<comment type="caution">
    <text evidence="2">The sequence shown here is derived from an EMBL/GenBank/DDBJ whole genome shotgun (WGS) entry which is preliminary data.</text>
</comment>
<keyword evidence="3" id="KW-1185">Reference proteome</keyword>
<protein>
    <submittedName>
        <fullName evidence="2">YbgA family protein</fullName>
    </submittedName>
</protein>
<accession>A0ABS8G4Z8</accession>
<evidence type="ECO:0000313" key="2">
    <source>
        <dbReference type="EMBL" id="MCC2615513.1"/>
    </source>
</evidence>
<sequence>MAYNPKMYQAIGRLVSGAGKEHLDTLFSQYLTMLMQTLSKPTNRRKHTNVLMHLQGFFKKYLDPQEKQELAEQIDKYRLGYVPLLAPITLLQHHLRKYPNDYLSNQVYLAPYPEQLGLRA</sequence>
<reference evidence="2 3" key="1">
    <citation type="submission" date="2021-10" db="EMBL/GenBank/DDBJ databases">
        <title>Draft genome of Aestuariibacter halophilus JC2043.</title>
        <authorList>
            <person name="Emsley S.A."/>
            <person name="Pfannmuller K.M."/>
            <person name="Ushijima B."/>
            <person name="Saw J.H."/>
            <person name="Videau P."/>
        </authorList>
    </citation>
    <scope>NUCLEOTIDE SEQUENCE [LARGE SCALE GENOMIC DNA]</scope>
    <source>
        <strain evidence="2 3">JC2043</strain>
    </source>
</reference>
<name>A0ABS8G4Z8_9ALTE</name>
<dbReference type="InterPro" id="IPR013560">
    <property type="entry name" value="DUF1722"/>
</dbReference>
<feature type="domain" description="DUF1722" evidence="1">
    <location>
        <begin position="1"/>
        <end position="113"/>
    </location>
</feature>